<comment type="caution">
    <text evidence="1">The sequence shown here is derived from an EMBL/GenBank/DDBJ whole genome shotgun (WGS) entry which is preliminary data.</text>
</comment>
<reference evidence="1 2" key="1">
    <citation type="submission" date="2018-04" db="EMBL/GenBank/DDBJ databases">
        <title>Genomic Encyclopedia of Archaeal and Bacterial Type Strains, Phase II (KMG-II): from individual species to whole genera.</title>
        <authorList>
            <person name="Goeker M."/>
        </authorList>
    </citation>
    <scope>NUCLEOTIDE SEQUENCE [LARGE SCALE GENOMIC DNA]</scope>
    <source>
        <strain evidence="1 2">DSM 23382</strain>
    </source>
</reference>
<evidence type="ECO:0000313" key="1">
    <source>
        <dbReference type="EMBL" id="PTW61407.1"/>
    </source>
</evidence>
<dbReference type="OrthoDB" id="7353918at2"/>
<dbReference type="Pfam" id="PF06252">
    <property type="entry name" value="GemA"/>
    <property type="match status" value="1"/>
</dbReference>
<gene>
    <name evidence="1" type="ORF">C8N35_102116</name>
</gene>
<organism evidence="1 2">
    <name type="scientific">Breoghania corrubedonensis</name>
    <dbReference type="NCBI Taxonomy" id="665038"/>
    <lineage>
        <taxon>Bacteria</taxon>
        <taxon>Pseudomonadati</taxon>
        <taxon>Pseudomonadota</taxon>
        <taxon>Alphaproteobacteria</taxon>
        <taxon>Hyphomicrobiales</taxon>
        <taxon>Stappiaceae</taxon>
        <taxon>Breoghania</taxon>
    </lineage>
</organism>
<dbReference type="InterPro" id="IPR009363">
    <property type="entry name" value="Phage_Mu_Gp16"/>
</dbReference>
<protein>
    <submittedName>
        <fullName evidence="1">Uncharacterized protein DUF1018</fullName>
    </submittedName>
</protein>
<dbReference type="AlphaFoldDB" id="A0A2T5VCD4"/>
<sequence length="217" mass="24255">MSAALKAIHVKRRQMGLDDETYRALLERVTGLGSSKHMNEAQRRLVLVEMDRLGAPKTPRPRSDRASGPYAPKLQALWIAAHNLGVVRDRSDAAMLSFVRRMTGIDHTRFLRDPTDGSRAIEALKKWIQRALRADNLFSHSKHRPALLNDHRFQVLSLQWARLIALDATPAAMMTSWTHARFGAADFGRLTDGDWIDAMNELGALLREALVSKGAAA</sequence>
<evidence type="ECO:0000313" key="2">
    <source>
        <dbReference type="Proteomes" id="UP000244081"/>
    </source>
</evidence>
<dbReference type="RefSeq" id="WP_107989639.1">
    <property type="nucleotide sequence ID" value="NZ_QAYG01000002.1"/>
</dbReference>
<proteinExistence type="predicted"/>
<name>A0A2T5VCD4_9HYPH</name>
<dbReference type="EMBL" id="QAYG01000002">
    <property type="protein sequence ID" value="PTW61407.1"/>
    <property type="molecule type" value="Genomic_DNA"/>
</dbReference>
<accession>A0A2T5VCD4</accession>
<keyword evidence="2" id="KW-1185">Reference proteome</keyword>
<dbReference type="Proteomes" id="UP000244081">
    <property type="component" value="Unassembled WGS sequence"/>
</dbReference>